<dbReference type="Proteomes" id="UP000887578">
    <property type="component" value="Unplaced"/>
</dbReference>
<dbReference type="AlphaFoldDB" id="A0A914QD77"/>
<organism evidence="1 2">
    <name type="scientific">Panagrolaimus davidi</name>
    <dbReference type="NCBI Taxonomy" id="227884"/>
    <lineage>
        <taxon>Eukaryota</taxon>
        <taxon>Metazoa</taxon>
        <taxon>Ecdysozoa</taxon>
        <taxon>Nematoda</taxon>
        <taxon>Chromadorea</taxon>
        <taxon>Rhabditida</taxon>
        <taxon>Tylenchina</taxon>
        <taxon>Panagrolaimomorpha</taxon>
        <taxon>Panagrolaimoidea</taxon>
        <taxon>Panagrolaimidae</taxon>
        <taxon>Panagrolaimus</taxon>
    </lineage>
</organism>
<sequence length="151" mass="17040">MFTDFQAFHLSLPTELKNEFVKICSLLIEPSPPEVAFKKLITDEINYQRDRVRTKITQSKSPAVAMLSTSVPLTYSTPVPLVQQGNQWFPQGNIRFQRVQGSNVSAWPVLEKDGTLGATMFAERKNPENAQSTWNYFIISPEGLLTSCTRS</sequence>
<reference evidence="2" key="1">
    <citation type="submission" date="2022-11" db="UniProtKB">
        <authorList>
            <consortium name="WormBaseParasite"/>
        </authorList>
    </citation>
    <scope>IDENTIFICATION</scope>
</reference>
<evidence type="ECO:0000313" key="2">
    <source>
        <dbReference type="WBParaSite" id="PDA_v2.g29250.t1"/>
    </source>
</evidence>
<dbReference type="WBParaSite" id="PDA_v2.g29250.t1">
    <property type="protein sequence ID" value="PDA_v2.g29250.t1"/>
    <property type="gene ID" value="PDA_v2.g29250"/>
</dbReference>
<protein>
    <submittedName>
        <fullName evidence="2">Uncharacterized protein</fullName>
    </submittedName>
</protein>
<accession>A0A914QD77</accession>
<proteinExistence type="predicted"/>
<name>A0A914QD77_9BILA</name>
<evidence type="ECO:0000313" key="1">
    <source>
        <dbReference type="Proteomes" id="UP000887578"/>
    </source>
</evidence>
<keyword evidence="1" id="KW-1185">Reference proteome</keyword>